<evidence type="ECO:0000256" key="4">
    <source>
        <dbReference type="PIRNR" id="PIRNR037755"/>
    </source>
</evidence>
<dbReference type="Pfam" id="PF13489">
    <property type="entry name" value="Methyltransf_23"/>
    <property type="match status" value="1"/>
</dbReference>
<dbReference type="SUPFAM" id="SSF53335">
    <property type="entry name" value="S-adenosyl-L-methionine-dependent methyltransferases"/>
    <property type="match status" value="1"/>
</dbReference>
<dbReference type="InterPro" id="IPR026113">
    <property type="entry name" value="METTL2/6/8-like"/>
</dbReference>
<gene>
    <name evidence="5" type="ORF">NP493_748g01002</name>
</gene>
<dbReference type="EMBL" id="JAODUO010000747">
    <property type="protein sequence ID" value="KAK2175143.1"/>
    <property type="molecule type" value="Genomic_DNA"/>
</dbReference>
<evidence type="ECO:0000313" key="6">
    <source>
        <dbReference type="Proteomes" id="UP001209878"/>
    </source>
</evidence>
<accession>A0AAD9KP77</accession>
<dbReference type="EC" id="2.1.1.-" evidence="4"/>
<dbReference type="GO" id="GO:0032259">
    <property type="term" value="P:methylation"/>
    <property type="evidence" value="ECO:0007669"/>
    <property type="project" value="UniProtKB-KW"/>
</dbReference>
<dbReference type="CDD" id="cd02440">
    <property type="entry name" value="AdoMet_MTases"/>
    <property type="match status" value="1"/>
</dbReference>
<dbReference type="PIRSF" id="PIRSF037755">
    <property type="entry name" value="Mettl2_prd"/>
    <property type="match status" value="1"/>
</dbReference>
<evidence type="ECO:0000256" key="2">
    <source>
        <dbReference type="ARBA" id="ARBA00022603"/>
    </source>
</evidence>
<comment type="similarity">
    <text evidence="1 4">Belongs to the methyltransferase superfamily. METL family.</text>
</comment>
<reference evidence="5" key="1">
    <citation type="journal article" date="2023" name="Mol. Biol. Evol.">
        <title>Third-Generation Sequencing Reveals the Adaptive Role of the Epigenome in Three Deep-Sea Polychaetes.</title>
        <authorList>
            <person name="Perez M."/>
            <person name="Aroh O."/>
            <person name="Sun Y."/>
            <person name="Lan Y."/>
            <person name="Juniper S.K."/>
            <person name="Young C.R."/>
            <person name="Angers B."/>
            <person name="Qian P.Y."/>
        </authorList>
    </citation>
    <scope>NUCLEOTIDE SEQUENCE</scope>
    <source>
        <strain evidence="5">R07B-5</strain>
    </source>
</reference>
<proteinExistence type="inferred from homology"/>
<keyword evidence="6" id="KW-1185">Reference proteome</keyword>
<organism evidence="5 6">
    <name type="scientific">Ridgeia piscesae</name>
    <name type="common">Tubeworm</name>
    <dbReference type="NCBI Taxonomy" id="27915"/>
    <lineage>
        <taxon>Eukaryota</taxon>
        <taxon>Metazoa</taxon>
        <taxon>Spiralia</taxon>
        <taxon>Lophotrochozoa</taxon>
        <taxon>Annelida</taxon>
        <taxon>Polychaeta</taxon>
        <taxon>Sedentaria</taxon>
        <taxon>Canalipalpata</taxon>
        <taxon>Sabellida</taxon>
        <taxon>Siboglinidae</taxon>
        <taxon>Ridgeia</taxon>
    </lineage>
</organism>
<dbReference type="Proteomes" id="UP001209878">
    <property type="component" value="Unassembled WGS sequence"/>
</dbReference>
<protein>
    <recommendedName>
        <fullName evidence="4">tRNA N(3)-methylcytidine methyltransferase</fullName>
        <ecNumber evidence="4">2.1.1.-</ecNumber>
    </recommendedName>
</protein>
<evidence type="ECO:0000256" key="1">
    <source>
        <dbReference type="ARBA" id="ARBA00009725"/>
    </source>
</evidence>
<comment type="caution">
    <text evidence="5">The sequence shown here is derived from an EMBL/GenBank/DDBJ whole genome shotgun (WGS) entry which is preliminary data.</text>
</comment>
<dbReference type="Gene3D" id="3.40.50.150">
    <property type="entry name" value="Vaccinia Virus protein VP39"/>
    <property type="match status" value="1"/>
</dbReference>
<evidence type="ECO:0000256" key="3">
    <source>
        <dbReference type="ARBA" id="ARBA00022679"/>
    </source>
</evidence>
<sequence>MAAIRSATMRILHRTVLSPTYVRCIGALTREGNRLKFAGGRWCSGQSTNGSRPAGGARFLTDPKEVFDYNNWDNVVWDEEQERIAEEKVAVNSKTLVADDMQAKYEIEADYFWDEFYKQHQNRFFKDRHWLFTEFPELSGNGLTPVTPKEDAMSHGHVEGSTLETEGVCRTSAVECSSAVTSGVDSGVVRSDVTRDSVETKCQQSVEGGGECSTTRVLEVGCGVGNTVFPVLQANSDPGLFVYCCDLSATAINIVKEHADYDTSRCHAFVCDVTDDNSPVPFPPESLDVIILIFVLSAIHPDKMSHTVKRLASFLKPGGILLFRDYGRYDLAQLRFKEGRCLSENFYVRGDGTRVYFFTQDELRELFTEAGLKEEQNLIDRRLQVNRGRQLKMYRVWLQCKYRKPS</sequence>
<name>A0AAD9KP77_RIDPI</name>
<dbReference type="InterPro" id="IPR029063">
    <property type="entry name" value="SAM-dependent_MTases_sf"/>
</dbReference>
<dbReference type="PANTHER" id="PTHR22809:SF11">
    <property type="entry name" value="TRNA N(3)-METHYLCYTIDINE METHYLTRANSFERASE METTL2"/>
    <property type="match status" value="1"/>
</dbReference>
<dbReference type="GO" id="GO:0052735">
    <property type="term" value="F:tRNA (cytidine-3-)-methyltransferase activity"/>
    <property type="evidence" value="ECO:0007669"/>
    <property type="project" value="TreeGrafter"/>
</dbReference>
<keyword evidence="3 4" id="KW-0808">Transferase</keyword>
<comment type="function">
    <text evidence="4">S-adenosyl-L-methionine-dependent methyltransferase.</text>
</comment>
<evidence type="ECO:0000313" key="5">
    <source>
        <dbReference type="EMBL" id="KAK2175143.1"/>
    </source>
</evidence>
<dbReference type="PANTHER" id="PTHR22809">
    <property type="entry name" value="METHYLTRANSFERASE-RELATED"/>
    <property type="match status" value="1"/>
</dbReference>
<dbReference type="AlphaFoldDB" id="A0AAD9KP77"/>
<keyword evidence="2 4" id="KW-0489">Methyltransferase</keyword>